<dbReference type="RefSeq" id="WP_219497942.1">
    <property type="nucleotide sequence ID" value="NZ_JAHXDN010000001.1"/>
</dbReference>
<accession>A0A9X1K1B5</accession>
<name>A0A9X1K1B5_9RHOB</name>
<keyword evidence="2" id="KW-1185">Reference proteome</keyword>
<sequence length="181" mass="20093">MKIDKLVESARYAASSAALWANFLDRLREDLPVDRICAALRVDQYTAYLPRVAQIKELEPLLGGAGLYADREVSRTFDVIASGRPYLAAANDWFDYPDLAFYAVAVRSNIKLPVSFGGYPTVLNLWSREENAFTQDHLAQLAPIATAVSQSPFQLQLDPVGLALRRTKDLMTSREDALKAA</sequence>
<gene>
    <name evidence="1" type="ORF">KX928_01020</name>
</gene>
<organism evidence="1 2">
    <name type="scientific">Roseobacter insulae</name>
    <dbReference type="NCBI Taxonomy" id="2859783"/>
    <lineage>
        <taxon>Bacteria</taxon>
        <taxon>Pseudomonadati</taxon>
        <taxon>Pseudomonadota</taxon>
        <taxon>Alphaproteobacteria</taxon>
        <taxon>Rhodobacterales</taxon>
        <taxon>Roseobacteraceae</taxon>
        <taxon>Roseobacter</taxon>
    </lineage>
</organism>
<dbReference type="AlphaFoldDB" id="A0A9X1K1B5"/>
<protein>
    <submittedName>
        <fullName evidence="1">Uncharacterized protein</fullName>
    </submittedName>
</protein>
<evidence type="ECO:0000313" key="1">
    <source>
        <dbReference type="EMBL" id="MBW4706362.1"/>
    </source>
</evidence>
<proteinExistence type="predicted"/>
<dbReference type="EMBL" id="JAHXDN010000001">
    <property type="protein sequence ID" value="MBW4706362.1"/>
    <property type="molecule type" value="Genomic_DNA"/>
</dbReference>
<evidence type="ECO:0000313" key="2">
    <source>
        <dbReference type="Proteomes" id="UP001138661"/>
    </source>
</evidence>
<dbReference type="Proteomes" id="UP001138661">
    <property type="component" value="Unassembled WGS sequence"/>
</dbReference>
<reference evidence="1" key="1">
    <citation type="submission" date="2021-07" db="EMBL/GenBank/DDBJ databases">
        <title>Roseobacter insulae sp. nov., isolated from a tidal flat.</title>
        <authorList>
            <person name="Park S."/>
            <person name="Yoon J.-H."/>
        </authorList>
    </citation>
    <scope>NUCLEOTIDE SEQUENCE</scope>
    <source>
        <strain evidence="1">YSTF-M11</strain>
    </source>
</reference>
<comment type="caution">
    <text evidence="1">The sequence shown here is derived from an EMBL/GenBank/DDBJ whole genome shotgun (WGS) entry which is preliminary data.</text>
</comment>